<keyword evidence="5" id="KW-0677">Repeat</keyword>
<feature type="compositionally biased region" description="Polar residues" evidence="11">
    <location>
        <begin position="389"/>
        <end position="407"/>
    </location>
</feature>
<keyword evidence="7" id="KW-1133">Transmembrane helix</keyword>
<gene>
    <name evidence="12" type="ORF">WR25_16800</name>
</gene>
<proteinExistence type="inferred from homology"/>
<dbReference type="AlphaFoldDB" id="A0A2A2K4M6"/>
<dbReference type="Pfam" id="PF08597">
    <property type="entry name" value="eIF3_subunit"/>
    <property type="match status" value="1"/>
</dbReference>
<feature type="region of interest" description="Disordered" evidence="11">
    <location>
        <begin position="384"/>
        <end position="472"/>
    </location>
</feature>
<dbReference type="InterPro" id="IPR023194">
    <property type="entry name" value="eIF3-like_dom_sf"/>
</dbReference>
<feature type="region of interest" description="Disordered" evidence="11">
    <location>
        <begin position="521"/>
        <end position="544"/>
    </location>
</feature>
<dbReference type="GO" id="GO:0005852">
    <property type="term" value="C:eukaryotic translation initiation factor 3 complex"/>
    <property type="evidence" value="ECO:0007669"/>
    <property type="project" value="InterPro"/>
</dbReference>
<name>A0A2A2K4M6_9BILA</name>
<dbReference type="GO" id="GO:0005741">
    <property type="term" value="C:mitochondrial outer membrane"/>
    <property type="evidence" value="ECO:0007669"/>
    <property type="project" value="UniProtKB-SubCell"/>
</dbReference>
<keyword evidence="9 10" id="KW-0472">Membrane</keyword>
<protein>
    <submittedName>
        <fullName evidence="12">Uncharacterized protein</fullName>
    </submittedName>
</protein>
<dbReference type="PANTHER" id="PTHR21252">
    <property type="entry name" value="TB1 PROTEIN-RELATED"/>
    <property type="match status" value="1"/>
</dbReference>
<evidence type="ECO:0000256" key="3">
    <source>
        <dbReference type="ARBA" id="ARBA00022448"/>
    </source>
</evidence>
<keyword evidence="8" id="KW-0496">Mitochondrion</keyword>
<dbReference type="EMBL" id="LIAE01009668">
    <property type="protein sequence ID" value="PAV68865.1"/>
    <property type="molecule type" value="Genomic_DNA"/>
</dbReference>
<evidence type="ECO:0000256" key="6">
    <source>
        <dbReference type="ARBA" id="ARBA00022787"/>
    </source>
</evidence>
<evidence type="ECO:0000256" key="5">
    <source>
        <dbReference type="ARBA" id="ARBA00022737"/>
    </source>
</evidence>
<dbReference type="InterPro" id="IPR018108">
    <property type="entry name" value="MCP_transmembrane"/>
</dbReference>
<evidence type="ECO:0000256" key="4">
    <source>
        <dbReference type="ARBA" id="ARBA00022692"/>
    </source>
</evidence>
<evidence type="ECO:0000256" key="8">
    <source>
        <dbReference type="ARBA" id="ARBA00023128"/>
    </source>
</evidence>
<dbReference type="STRING" id="2018661.A0A2A2K4M6"/>
<dbReference type="GO" id="GO:0090149">
    <property type="term" value="P:mitochondrial membrane fission"/>
    <property type="evidence" value="ECO:0007669"/>
    <property type="project" value="InterPro"/>
</dbReference>
<evidence type="ECO:0000313" key="13">
    <source>
        <dbReference type="Proteomes" id="UP000218231"/>
    </source>
</evidence>
<feature type="compositionally biased region" description="Low complexity" evidence="11">
    <location>
        <begin position="659"/>
        <end position="675"/>
    </location>
</feature>
<comment type="similarity">
    <text evidence="2">Belongs to the mitochondrial carrier (TC 2.A.29) family.</text>
</comment>
<dbReference type="PROSITE" id="PS50920">
    <property type="entry name" value="SOLCAR"/>
    <property type="match status" value="1"/>
</dbReference>
<evidence type="ECO:0000256" key="10">
    <source>
        <dbReference type="PROSITE-ProRule" id="PRU00282"/>
    </source>
</evidence>
<sequence length="713" mass="78493">MPFIKWKDGSGTAQTSGGRSDDPFLAGDSFGLRQGESQMPESVGGSVTAQDDPIVGAVISVSECVICKPVITKIAISHPCAVIRRQCQVHQFARSLHITPVSLVPVIFNAVAKEGVLTFWKGAIGSSVVWCLQNVTEIVIADLIGLPRSYVVNGSTEKYWKHICLKASTFFLMTPFYVSSMIESVRSESGLSRDDNRVTDVLVKGVDRLRFSAFFFSARDASRRFGILHLALPTVFFHSSHYVLQVFLYEQFHRMAKHYLSKKPESERSRFDQFVPQLFAQMTSTLFTDLALFPIETVLHRMYIQGTRTLIDNMDTGLSAVSMTVKYSGFFDCFKSIIENEGFFALYAGVSAVVLEYGLMWGFHQLVRACFDRGSEMLRKATEGHVTPPSLSNNSSFVGPLSNTGTTGPFAPPLSPMTSPRRNMPSPPTSNRDPTQFPTFGESVSTMMQSPYGPQTSNRPNIFGEPPSLSSRNNRQALAFRSAQIEAILTESSGISDHQTTWLIIGVDDEDFEPDVEKVLPVKPPTPPPVTEAAPGKSAPAKTKGKEINMESLGRELTGAEREELQKRQDQKLAREMMGLDDISEDRPYDEIISKEEFEEFGDKIGNFIAKRHKAAHYGDLLNKLLTRISDKMDANDIRKMSNHLKAIADSKKSEPKAKPGAAKPQAAAATGKAAAKGKGKATLKSGKGADNVYDDYGDGGYGGYDNVEDDFM</sequence>
<dbReference type="InterPro" id="IPR023395">
    <property type="entry name" value="MCP_dom_sf"/>
</dbReference>
<feature type="region of interest" description="Disordered" evidence="11">
    <location>
        <begin position="650"/>
        <end position="713"/>
    </location>
</feature>
<evidence type="ECO:0000256" key="9">
    <source>
        <dbReference type="ARBA" id="ARBA00023136"/>
    </source>
</evidence>
<dbReference type="Proteomes" id="UP000218231">
    <property type="component" value="Unassembled WGS sequence"/>
</dbReference>
<organism evidence="12 13">
    <name type="scientific">Diploscapter pachys</name>
    <dbReference type="NCBI Taxonomy" id="2018661"/>
    <lineage>
        <taxon>Eukaryota</taxon>
        <taxon>Metazoa</taxon>
        <taxon>Ecdysozoa</taxon>
        <taxon>Nematoda</taxon>
        <taxon>Chromadorea</taxon>
        <taxon>Rhabditida</taxon>
        <taxon>Rhabditina</taxon>
        <taxon>Rhabditomorpha</taxon>
        <taxon>Rhabditoidea</taxon>
        <taxon>Rhabditidae</taxon>
        <taxon>Diploscapter</taxon>
    </lineage>
</organism>
<dbReference type="SUPFAM" id="SSF103506">
    <property type="entry name" value="Mitochondrial carrier"/>
    <property type="match status" value="1"/>
</dbReference>
<evidence type="ECO:0000256" key="11">
    <source>
        <dbReference type="SAM" id="MobiDB-lite"/>
    </source>
</evidence>
<comment type="subcellular location">
    <subcellularLocation>
        <location evidence="1">Mitochondrion outer membrane</location>
        <topology evidence="1">Multi-pass membrane protein</topology>
    </subcellularLocation>
</comment>
<dbReference type="PANTHER" id="PTHR21252:SF2">
    <property type="entry name" value="MITOCHONDRIAL OUTER MEMBRANE PROTEIN SLC25A46"/>
    <property type="match status" value="1"/>
</dbReference>
<comment type="caution">
    <text evidence="12">The sequence shown here is derived from an EMBL/GenBank/DDBJ whole genome shotgun (WGS) entry which is preliminary data.</text>
</comment>
<dbReference type="GO" id="GO:0003743">
    <property type="term" value="F:translation initiation factor activity"/>
    <property type="evidence" value="ECO:0007669"/>
    <property type="project" value="InterPro"/>
</dbReference>
<dbReference type="OrthoDB" id="2403262at2759"/>
<keyword evidence="6" id="KW-1000">Mitochondrion outer membrane</keyword>
<dbReference type="InterPro" id="IPR039158">
    <property type="entry name" value="SLC25A46"/>
</dbReference>
<evidence type="ECO:0000256" key="7">
    <source>
        <dbReference type="ARBA" id="ARBA00022989"/>
    </source>
</evidence>
<feature type="region of interest" description="Disordered" evidence="11">
    <location>
        <begin position="1"/>
        <end position="23"/>
    </location>
</feature>
<accession>A0A2A2K4M6</accession>
<feature type="repeat" description="Solcar" evidence="10">
    <location>
        <begin position="272"/>
        <end position="377"/>
    </location>
</feature>
<dbReference type="InterPro" id="IPR013906">
    <property type="entry name" value="eIF3j"/>
</dbReference>
<dbReference type="Gene3D" id="1.10.246.60">
    <property type="entry name" value="Eukaryotic translation initiation factor 3 like domains"/>
    <property type="match status" value="1"/>
</dbReference>
<keyword evidence="13" id="KW-1185">Reference proteome</keyword>
<dbReference type="Gene3D" id="1.50.40.10">
    <property type="entry name" value="Mitochondrial carrier domain"/>
    <property type="match status" value="1"/>
</dbReference>
<evidence type="ECO:0000313" key="12">
    <source>
        <dbReference type="EMBL" id="PAV68865.1"/>
    </source>
</evidence>
<keyword evidence="4 10" id="KW-0812">Transmembrane</keyword>
<reference evidence="12 13" key="1">
    <citation type="journal article" date="2017" name="Curr. Biol.">
        <title>Genome architecture and evolution of a unichromosomal asexual nematode.</title>
        <authorList>
            <person name="Fradin H."/>
            <person name="Zegar C."/>
            <person name="Gutwein M."/>
            <person name="Lucas J."/>
            <person name="Kovtun M."/>
            <person name="Corcoran D."/>
            <person name="Baugh L.R."/>
            <person name="Kiontke K."/>
            <person name="Gunsalus K."/>
            <person name="Fitch D.H."/>
            <person name="Piano F."/>
        </authorList>
    </citation>
    <scope>NUCLEOTIDE SEQUENCE [LARGE SCALE GENOMIC DNA]</scope>
    <source>
        <strain evidence="12">PF1309</strain>
    </source>
</reference>
<evidence type="ECO:0000256" key="2">
    <source>
        <dbReference type="ARBA" id="ARBA00006375"/>
    </source>
</evidence>
<keyword evidence="3" id="KW-0813">Transport</keyword>
<dbReference type="Pfam" id="PF00153">
    <property type="entry name" value="Mito_carr"/>
    <property type="match status" value="1"/>
</dbReference>
<evidence type="ECO:0000256" key="1">
    <source>
        <dbReference type="ARBA" id="ARBA00004374"/>
    </source>
</evidence>
<feature type="compositionally biased region" description="Polar residues" evidence="11">
    <location>
        <begin position="429"/>
        <end position="460"/>
    </location>
</feature>